<proteinExistence type="predicted"/>
<dbReference type="PROSITE" id="PS50231">
    <property type="entry name" value="RICIN_B_LECTIN"/>
    <property type="match status" value="1"/>
</dbReference>
<dbReference type="Proteomes" id="UP001374803">
    <property type="component" value="Chromosome"/>
</dbReference>
<dbReference type="Pfam" id="PF14200">
    <property type="entry name" value="RicinB_lectin_2"/>
    <property type="match status" value="1"/>
</dbReference>
<dbReference type="CDD" id="cd23415">
    <property type="entry name" value="beta-trefoil_Ricin_AH"/>
    <property type="match status" value="1"/>
</dbReference>
<dbReference type="InterPro" id="IPR035992">
    <property type="entry name" value="Ricin_B-like_lectins"/>
</dbReference>
<dbReference type="SMART" id="SM00458">
    <property type="entry name" value="RICIN"/>
    <property type="match status" value="1"/>
</dbReference>
<dbReference type="SUPFAM" id="SSF50370">
    <property type="entry name" value="Ricin B-like lectins"/>
    <property type="match status" value="1"/>
</dbReference>
<dbReference type="PROSITE" id="PS51257">
    <property type="entry name" value="PROKAR_LIPOPROTEIN"/>
    <property type="match status" value="1"/>
</dbReference>
<feature type="chain" id="PRO_5046960694" evidence="1">
    <location>
        <begin position="23"/>
        <end position="169"/>
    </location>
</feature>
<dbReference type="Gene3D" id="2.80.10.50">
    <property type="match status" value="2"/>
</dbReference>
<dbReference type="InterPro" id="IPR000772">
    <property type="entry name" value="Ricin_B_lectin"/>
</dbReference>
<organism evidence="3 4">
    <name type="scientific">Pendulispora rubella</name>
    <dbReference type="NCBI Taxonomy" id="2741070"/>
    <lineage>
        <taxon>Bacteria</taxon>
        <taxon>Pseudomonadati</taxon>
        <taxon>Myxococcota</taxon>
        <taxon>Myxococcia</taxon>
        <taxon>Myxococcales</taxon>
        <taxon>Sorangiineae</taxon>
        <taxon>Pendulisporaceae</taxon>
        <taxon>Pendulispora</taxon>
    </lineage>
</organism>
<sequence length="169" mass="18465">MKSAFIASLFAVALCASASGCAAPTDAEPEIDSKETNSELASDQVRRFINLGTSQCMDSNGAGSAYTLGCNGGNYQIWNIHEWLDHTYEFKNIATGRCLSTHGGGGFDNDAYTAPCDKNDQSQSWFIKGYSDGTRRFANQATGKCLDTHGGDLYTRPCNDGEYERWIWN</sequence>
<feature type="signal peptide" evidence="1">
    <location>
        <begin position="1"/>
        <end position="22"/>
    </location>
</feature>
<keyword evidence="4" id="KW-1185">Reference proteome</keyword>
<dbReference type="RefSeq" id="WP_394830307.1">
    <property type="nucleotide sequence ID" value="NZ_CP089929.1"/>
</dbReference>
<feature type="domain" description="Ricin B lectin" evidence="2">
    <location>
        <begin position="43"/>
        <end position="169"/>
    </location>
</feature>
<name>A0ABZ2KT26_9BACT</name>
<protein>
    <submittedName>
        <fullName evidence="3">RICIN domain-containing protein</fullName>
    </submittedName>
</protein>
<keyword evidence="1" id="KW-0732">Signal</keyword>
<evidence type="ECO:0000256" key="1">
    <source>
        <dbReference type="SAM" id="SignalP"/>
    </source>
</evidence>
<accession>A0ABZ2KT26</accession>
<evidence type="ECO:0000313" key="4">
    <source>
        <dbReference type="Proteomes" id="UP001374803"/>
    </source>
</evidence>
<dbReference type="EMBL" id="CP089983">
    <property type="protein sequence ID" value="WXB00706.1"/>
    <property type="molecule type" value="Genomic_DNA"/>
</dbReference>
<gene>
    <name evidence="3" type="ORF">LVJ94_27745</name>
</gene>
<evidence type="ECO:0000259" key="2">
    <source>
        <dbReference type="SMART" id="SM00458"/>
    </source>
</evidence>
<reference evidence="3" key="1">
    <citation type="submission" date="2021-12" db="EMBL/GenBank/DDBJ databases">
        <title>Discovery of the Pendulisporaceae a myxobacterial family with distinct sporulation behavior and unique specialized metabolism.</title>
        <authorList>
            <person name="Garcia R."/>
            <person name="Popoff A."/>
            <person name="Bader C.D."/>
            <person name="Loehr J."/>
            <person name="Walesch S."/>
            <person name="Walt C."/>
            <person name="Boldt J."/>
            <person name="Bunk B."/>
            <person name="Haeckl F.J.F.P.J."/>
            <person name="Gunesch A.P."/>
            <person name="Birkelbach J."/>
            <person name="Nuebel U."/>
            <person name="Pietschmann T."/>
            <person name="Bach T."/>
            <person name="Mueller R."/>
        </authorList>
    </citation>
    <scope>NUCLEOTIDE SEQUENCE</scope>
    <source>
        <strain evidence="3">MSr11367</strain>
    </source>
</reference>
<evidence type="ECO:0000313" key="3">
    <source>
        <dbReference type="EMBL" id="WXB00706.1"/>
    </source>
</evidence>